<comment type="caution">
    <text evidence="4">The sequence shown here is derived from an EMBL/GenBank/DDBJ whole genome shotgun (WGS) entry which is preliminary data.</text>
</comment>
<name>A0A4U5P8D7_STECR</name>
<dbReference type="Proteomes" id="UP000298663">
    <property type="component" value="Unassembled WGS sequence"/>
</dbReference>
<dbReference type="GO" id="GO:0006325">
    <property type="term" value="P:chromatin organization"/>
    <property type="evidence" value="ECO:0007669"/>
    <property type="project" value="InterPro"/>
</dbReference>
<comment type="subcellular location">
    <subcellularLocation>
        <location evidence="1">Nucleus</location>
    </subcellularLocation>
</comment>
<reference evidence="4 5" key="2">
    <citation type="journal article" date="2019" name="G3 (Bethesda)">
        <title>Hybrid Assembly of the Genome of the Entomopathogenic Nematode Steinernema carpocapsae Identifies the X-Chromosome.</title>
        <authorList>
            <person name="Serra L."/>
            <person name="Macchietto M."/>
            <person name="Macias-Munoz A."/>
            <person name="McGill C.J."/>
            <person name="Rodriguez I.M."/>
            <person name="Rodriguez B."/>
            <person name="Murad R."/>
            <person name="Mortazavi A."/>
        </authorList>
    </citation>
    <scope>NUCLEOTIDE SEQUENCE [LARGE SCALE GENOMIC DNA]</scope>
    <source>
        <strain evidence="4 5">ALL</strain>
    </source>
</reference>
<evidence type="ECO:0000313" key="5">
    <source>
        <dbReference type="Proteomes" id="UP000298663"/>
    </source>
</evidence>
<feature type="compositionally biased region" description="Low complexity" evidence="3">
    <location>
        <begin position="49"/>
        <end position="68"/>
    </location>
</feature>
<feature type="region of interest" description="Disordered" evidence="3">
    <location>
        <begin position="1604"/>
        <end position="1624"/>
    </location>
</feature>
<keyword evidence="5" id="KW-1185">Reference proteome</keyword>
<evidence type="ECO:0000256" key="2">
    <source>
        <dbReference type="ARBA" id="ARBA00023242"/>
    </source>
</evidence>
<dbReference type="GO" id="GO:0005634">
    <property type="term" value="C:nucleus"/>
    <property type="evidence" value="ECO:0007669"/>
    <property type="project" value="UniProtKB-SubCell"/>
</dbReference>
<organism evidence="4 5">
    <name type="scientific">Steinernema carpocapsae</name>
    <name type="common">Entomopathogenic nematode</name>
    <dbReference type="NCBI Taxonomy" id="34508"/>
    <lineage>
        <taxon>Eukaryota</taxon>
        <taxon>Metazoa</taxon>
        <taxon>Ecdysozoa</taxon>
        <taxon>Nematoda</taxon>
        <taxon>Chromadorea</taxon>
        <taxon>Rhabditida</taxon>
        <taxon>Tylenchina</taxon>
        <taxon>Panagrolaimomorpha</taxon>
        <taxon>Strongyloidoidea</taxon>
        <taxon>Steinernematidae</taxon>
        <taxon>Steinernema</taxon>
    </lineage>
</organism>
<feature type="region of interest" description="Disordered" evidence="3">
    <location>
        <begin position="1"/>
        <end position="81"/>
    </location>
</feature>
<reference evidence="4 5" key="1">
    <citation type="journal article" date="2015" name="Genome Biol.">
        <title>Comparative genomics of Steinernema reveals deeply conserved gene regulatory networks.</title>
        <authorList>
            <person name="Dillman A.R."/>
            <person name="Macchietto M."/>
            <person name="Porter C.F."/>
            <person name="Rogers A."/>
            <person name="Williams B."/>
            <person name="Antoshechkin I."/>
            <person name="Lee M.M."/>
            <person name="Goodwin Z."/>
            <person name="Lu X."/>
            <person name="Lewis E.E."/>
            <person name="Goodrich-Blair H."/>
            <person name="Stock S.P."/>
            <person name="Adams B.J."/>
            <person name="Sternberg P.W."/>
            <person name="Mortazavi A."/>
        </authorList>
    </citation>
    <scope>NUCLEOTIDE SEQUENCE [LARGE SCALE GENOMIC DNA]</scope>
    <source>
        <strain evidence="4 5">ALL</strain>
    </source>
</reference>
<dbReference type="InterPro" id="IPR033053">
    <property type="entry name" value="Hir3/CABIN1"/>
</dbReference>
<sequence>MAEPRVLGNENVIELEAESSADEEIGEEEGIDSEHDEDEESFSTEDHASSPASSSSESGSVDESVTTSDSERSDCLSDVWNDEGDRSKQFVLSTEAEEEGLREEYNEVVQNSYPDDQAFRKFLKLLANPILTKFRMEDLEQYDWKEAVERSAHVMVSKNGQLYYHINKNIGNICARHSLPEYALPYYLQALSINPNDREVWWEVALVATKNAQWNFAEFAVSMSPKHIRTRKLLAVIHFCSFQYENCLEDILVLLQEDARTDQNAKKLAVVLKDEIAKKSKYHKEMVEDVLARKRLELVNVSEAERSSLFDHVKLLVKPQNTTPAKLAIPYRYVEVEISQKMKIENFGVLLCDLYDRTEAFSNLSFQKIRFKVSAEEIAEQERKRAQDRPYDNIPVEVVDCLTDILDCVCCTEDLVLGVVGGKVKSPKPVKKAKSKPKLKRRGSALALFQRRSTRYIEHDEASTDDESVPDDKLLELLDLSEDICEERVSKYELRLRKIAKDKPEKALECSVLENSACEDFLALFCTDLEQEYLIEDLLKRYIEFLTSAHYDLSGYLHTVFDGAYTRWMLFQNKNNTVEAKKSLNIHLAAAELDCDMAIRFCAKVLLIEGEHDCEDLARFYWILGNDLVLDTELKTTHLDKVEAIMTHLAEEKDDAVFSFMPEKHTISAEAAVDEKFEIKRREQLEKLDELVSGSRNEEIVLLLESHYDWNHTEEEDLLKTAFILLDCYAKTGRMDKFTEWTLRIIRAFLNESLTDEKRVLELLTFLKIDSTLGNELIQDFGYYLYLLRDSNLVSQSPVYWMRLYEVSKILEGGITLDVVNRNVERTADGDFEDYMPTRALGVLQMAHEKLGANRCCSKDKGDFLVYFLNELNQIVADTSIRDVLFSRSAKQNFHDIALTFGEEVNQILFCLFTKNSKRTKNAYDDHHSECDLAPTWREAEVLIPILFREKLHLFDDKLKIPVESIDIIIKRFAFIWKKDFGKTEENFDAFLDRGIVGEWPRLPVDEKKKDRIRCTIFYALALYYYQGTNPKEAHHYSKRFLMCASRGEPAWTASAWAIYAHSNSTQVLSESDDILLGSVKKCMFAFDMGLSVKDDVAIMHFEYANTLYQFRSRISRYAATLERSRKRGMAHAMLPELLQNCRKHIQLADELNNVESEPELDIEWLACYFQGKLAEKLDEPAEQVLHWYYQCAKVLERQGYQYTQKIAKKKQDNLEPVELHYRVYAYIWKRLINFDELPELRDMNVLAVYAEHFENHGVTRKYLASPGADERFDREPAIGISQVIDTSSQTRPEDAEILGITAEMVERVHLREKCLALCEANFALVASRCPFHCKAHFRIAQMESQQGHYKRAVSHLFQKLFKKKNLFTSVFEQCIPIHRNDVERSGSFEFHLNRLLDLATLCCFKTNDLEKLCCLLYTLGLAAFTPGVLIETKRISGIHCLRKMLSTLVMRNEGNVLKLTSREKDTFLKTANSFLDKSKTYCDELTQKSFKHVVKLINEVTQKHREQNAIRARQVAAFRRPQVPQLPVPQVQNQPTINDANLLLLSNLLGIQQVQQQVNPLQQQVNSLQQQVNPLQQQLNLQQLFSAVGSSNLNSFANLLKRASSSSDGASSSGAPPSKISRK</sequence>
<dbReference type="SUPFAM" id="SSF48452">
    <property type="entry name" value="TPR-like"/>
    <property type="match status" value="1"/>
</dbReference>
<evidence type="ECO:0000256" key="1">
    <source>
        <dbReference type="ARBA" id="ARBA00004123"/>
    </source>
</evidence>
<keyword evidence="2" id="KW-0539">Nucleus</keyword>
<gene>
    <name evidence="4" type="ORF">L596_007155</name>
</gene>
<dbReference type="SMART" id="SM00028">
    <property type="entry name" value="TPR"/>
    <property type="match status" value="2"/>
</dbReference>
<dbReference type="STRING" id="34508.A0A4U5P8D7"/>
<evidence type="ECO:0000256" key="3">
    <source>
        <dbReference type="SAM" id="MobiDB-lite"/>
    </source>
</evidence>
<dbReference type="GO" id="GO:0031491">
    <property type="term" value="F:nucleosome binding"/>
    <property type="evidence" value="ECO:0007669"/>
    <property type="project" value="TreeGrafter"/>
</dbReference>
<accession>A0A4U5P8D7</accession>
<proteinExistence type="predicted"/>
<dbReference type="EMBL" id="AZBU02000002">
    <property type="protein sequence ID" value="TKR92517.1"/>
    <property type="molecule type" value="Genomic_DNA"/>
</dbReference>
<protein>
    <submittedName>
        <fullName evidence="4">Uncharacterized protein</fullName>
    </submittedName>
</protein>
<evidence type="ECO:0000313" key="4">
    <source>
        <dbReference type="EMBL" id="TKR92517.1"/>
    </source>
</evidence>
<dbReference type="InterPro" id="IPR011990">
    <property type="entry name" value="TPR-like_helical_dom_sf"/>
</dbReference>
<dbReference type="PANTHER" id="PTHR15502:SF7">
    <property type="entry name" value="CALCINEURIN-BINDING PROTEIN CABIN-1"/>
    <property type="match status" value="1"/>
</dbReference>
<dbReference type="InterPro" id="IPR019734">
    <property type="entry name" value="TPR_rpt"/>
</dbReference>
<dbReference type="OrthoDB" id="269919at2759"/>
<dbReference type="Gene3D" id="1.25.40.10">
    <property type="entry name" value="Tetratricopeptide repeat domain"/>
    <property type="match status" value="1"/>
</dbReference>
<feature type="compositionally biased region" description="Acidic residues" evidence="3">
    <location>
        <begin position="13"/>
        <end position="43"/>
    </location>
</feature>
<dbReference type="PANTHER" id="PTHR15502">
    <property type="entry name" value="CALCINEURIN-BINDING PROTEIN CABIN 1-RELATED"/>
    <property type="match status" value="1"/>
</dbReference>